<comment type="caution">
    <text evidence="8">The sequence shown here is derived from an EMBL/GenBank/DDBJ whole genome shotgun (WGS) entry which is preliminary data.</text>
</comment>
<comment type="subunit">
    <text evidence="6">Part of the 30S ribosomal subunit.</text>
</comment>
<evidence type="ECO:0000256" key="1">
    <source>
        <dbReference type="ARBA" id="ARBA00010254"/>
    </source>
</evidence>
<dbReference type="SUPFAM" id="SSF50249">
    <property type="entry name" value="Nucleic acid-binding proteins"/>
    <property type="match status" value="1"/>
</dbReference>
<dbReference type="PROSITE" id="PS00056">
    <property type="entry name" value="RIBOSOMAL_S17"/>
    <property type="match status" value="1"/>
</dbReference>
<reference evidence="9" key="1">
    <citation type="journal article" date="2019" name="Int. J. Syst. Evol. Microbiol.">
        <title>The Global Catalogue of Microorganisms (GCM) 10K type strain sequencing project: providing services to taxonomists for standard genome sequencing and annotation.</title>
        <authorList>
            <consortium name="The Broad Institute Genomics Platform"/>
            <consortium name="The Broad Institute Genome Sequencing Center for Infectious Disease"/>
            <person name="Wu L."/>
            <person name="Ma J."/>
        </authorList>
    </citation>
    <scope>NUCLEOTIDE SEQUENCE [LARGE SCALE GENOMIC DNA]</scope>
    <source>
        <strain evidence="9">CGMCC 4.7106</strain>
    </source>
</reference>
<dbReference type="NCBIfam" id="NF004123">
    <property type="entry name" value="PRK05610.1"/>
    <property type="match status" value="1"/>
</dbReference>
<evidence type="ECO:0000256" key="6">
    <source>
        <dbReference type="HAMAP-Rule" id="MF_01345"/>
    </source>
</evidence>
<dbReference type="InterPro" id="IPR012340">
    <property type="entry name" value="NA-bd_OB-fold"/>
</dbReference>
<dbReference type="PANTHER" id="PTHR10744">
    <property type="entry name" value="40S RIBOSOMAL PROTEIN S11 FAMILY MEMBER"/>
    <property type="match status" value="1"/>
</dbReference>
<proteinExistence type="inferred from homology"/>
<dbReference type="InterPro" id="IPR019984">
    <property type="entry name" value="Ribosomal_uS17_bact/chlr"/>
</dbReference>
<dbReference type="Gene3D" id="2.40.50.140">
    <property type="entry name" value="Nucleic acid-binding proteins"/>
    <property type="match status" value="1"/>
</dbReference>
<comment type="function">
    <text evidence="6">One of the primary rRNA binding proteins, it binds specifically to the 5'-end of 16S ribosomal RNA.</text>
</comment>
<dbReference type="EMBL" id="JBHUIT010000001">
    <property type="protein sequence ID" value="MFD2255267.1"/>
    <property type="molecule type" value="Genomic_DNA"/>
</dbReference>
<dbReference type="InterPro" id="IPR019979">
    <property type="entry name" value="Ribosomal_uS17_CS"/>
</dbReference>
<evidence type="ECO:0000256" key="3">
    <source>
        <dbReference type="ARBA" id="ARBA00022884"/>
    </source>
</evidence>
<dbReference type="CDD" id="cd00364">
    <property type="entry name" value="Ribosomal_uS17"/>
    <property type="match status" value="1"/>
</dbReference>
<dbReference type="PANTHER" id="PTHR10744:SF1">
    <property type="entry name" value="SMALL RIBOSOMAL SUBUNIT PROTEIN US17M"/>
    <property type="match status" value="1"/>
</dbReference>
<protein>
    <recommendedName>
        <fullName evidence="6">Small ribosomal subunit protein uS17</fullName>
    </recommendedName>
</protein>
<name>A0ABW5D3A3_9BACT</name>
<dbReference type="PRINTS" id="PR00973">
    <property type="entry name" value="RIBOSOMALS17"/>
</dbReference>
<keyword evidence="5 6" id="KW-0687">Ribonucleoprotein</keyword>
<keyword evidence="3 6" id="KW-0694">RNA-binding</keyword>
<organism evidence="8 9">
    <name type="scientific">Luteolibacter algae</name>
    <dbReference type="NCBI Taxonomy" id="454151"/>
    <lineage>
        <taxon>Bacteria</taxon>
        <taxon>Pseudomonadati</taxon>
        <taxon>Verrucomicrobiota</taxon>
        <taxon>Verrucomicrobiia</taxon>
        <taxon>Verrucomicrobiales</taxon>
        <taxon>Verrucomicrobiaceae</taxon>
        <taxon>Luteolibacter</taxon>
    </lineage>
</organism>
<dbReference type="HAMAP" id="MF_01345_B">
    <property type="entry name" value="Ribosomal_uS17_B"/>
    <property type="match status" value="1"/>
</dbReference>
<keyword evidence="9" id="KW-1185">Reference proteome</keyword>
<dbReference type="GO" id="GO:0005840">
    <property type="term" value="C:ribosome"/>
    <property type="evidence" value="ECO:0007669"/>
    <property type="project" value="UniProtKB-KW"/>
</dbReference>
<dbReference type="RefSeq" id="WP_386817928.1">
    <property type="nucleotide sequence ID" value="NZ_JBHUIT010000001.1"/>
</dbReference>
<keyword evidence="2 6" id="KW-0699">rRNA-binding</keyword>
<evidence type="ECO:0000256" key="4">
    <source>
        <dbReference type="ARBA" id="ARBA00022980"/>
    </source>
</evidence>
<accession>A0ABW5D3A3</accession>
<sequence>MSESSQEAAPAVEHKRKTRVGVVISNKMEKTIVVEHIARVPHPKFNKIVKRSKKYYVHDEKGEAAIGDRVRIVETRPVSKLKRWALAEILSH</sequence>
<keyword evidence="4 6" id="KW-0689">Ribosomal protein</keyword>
<dbReference type="NCBIfam" id="TIGR03635">
    <property type="entry name" value="uS17_bact"/>
    <property type="match status" value="1"/>
</dbReference>
<evidence type="ECO:0000256" key="7">
    <source>
        <dbReference type="RuleBase" id="RU003872"/>
    </source>
</evidence>
<dbReference type="Pfam" id="PF00366">
    <property type="entry name" value="Ribosomal_S17"/>
    <property type="match status" value="1"/>
</dbReference>
<evidence type="ECO:0000313" key="9">
    <source>
        <dbReference type="Proteomes" id="UP001597375"/>
    </source>
</evidence>
<comment type="similarity">
    <text evidence="1 6 7">Belongs to the universal ribosomal protein uS17 family.</text>
</comment>
<dbReference type="InterPro" id="IPR000266">
    <property type="entry name" value="Ribosomal_uS17"/>
</dbReference>
<gene>
    <name evidence="6 8" type="primary">rpsQ</name>
    <name evidence="8" type="ORF">ACFSSA_01140</name>
</gene>
<evidence type="ECO:0000256" key="5">
    <source>
        <dbReference type="ARBA" id="ARBA00023274"/>
    </source>
</evidence>
<evidence type="ECO:0000313" key="8">
    <source>
        <dbReference type="EMBL" id="MFD2255267.1"/>
    </source>
</evidence>
<evidence type="ECO:0000256" key="2">
    <source>
        <dbReference type="ARBA" id="ARBA00022730"/>
    </source>
</evidence>
<dbReference type="Proteomes" id="UP001597375">
    <property type="component" value="Unassembled WGS sequence"/>
</dbReference>